<dbReference type="Pfam" id="PF09021">
    <property type="entry name" value="HutP"/>
    <property type="match status" value="1"/>
</dbReference>
<gene>
    <name evidence="9" type="ORF">ERS852470_01595</name>
</gene>
<organism evidence="9 10">
    <name type="scientific">Clostridium disporicum</name>
    <dbReference type="NCBI Taxonomy" id="84024"/>
    <lineage>
        <taxon>Bacteria</taxon>
        <taxon>Bacillati</taxon>
        <taxon>Bacillota</taxon>
        <taxon>Clostridia</taxon>
        <taxon>Eubacteriales</taxon>
        <taxon>Clostridiaceae</taxon>
        <taxon>Clostridium</taxon>
    </lineage>
</organism>
<keyword evidence="5" id="KW-0694">RNA-binding</keyword>
<name>A0A174CW61_9CLOT</name>
<evidence type="ECO:0000256" key="8">
    <source>
        <dbReference type="ARBA" id="ARBA00023163"/>
    </source>
</evidence>
<dbReference type="Proteomes" id="UP000095558">
    <property type="component" value="Unassembled WGS sequence"/>
</dbReference>
<dbReference type="GeneID" id="83010892"/>
<evidence type="ECO:0000313" key="9">
    <source>
        <dbReference type="EMBL" id="CUO16070.1"/>
    </source>
</evidence>
<dbReference type="AlphaFoldDB" id="A0A174CW61"/>
<evidence type="ECO:0000256" key="4">
    <source>
        <dbReference type="ARBA" id="ARBA00019377"/>
    </source>
</evidence>
<keyword evidence="6" id="KW-0805">Transcription regulation</keyword>
<keyword evidence="7" id="KW-0010">Activator</keyword>
<dbReference type="InterPro" id="IPR036482">
    <property type="entry name" value="Regulatory_HutP_sf"/>
</dbReference>
<keyword evidence="8" id="KW-0804">Transcription</keyword>
<evidence type="ECO:0000313" key="10">
    <source>
        <dbReference type="Proteomes" id="UP000095558"/>
    </source>
</evidence>
<comment type="similarity">
    <text evidence="2">Belongs to the HutP family.</text>
</comment>
<dbReference type="Gene3D" id="3.40.1510.10">
    <property type="entry name" value="Hut operon regulatory protein HutP"/>
    <property type="match status" value="1"/>
</dbReference>
<dbReference type="InterPro" id="IPR015111">
    <property type="entry name" value="Regulatory_HutP"/>
</dbReference>
<dbReference type="RefSeq" id="WP_242833226.1">
    <property type="nucleotide sequence ID" value="NZ_CYYT01000009.1"/>
</dbReference>
<dbReference type="GO" id="GO:0003723">
    <property type="term" value="F:RNA binding"/>
    <property type="evidence" value="ECO:0007669"/>
    <property type="project" value="UniProtKB-KW"/>
</dbReference>
<evidence type="ECO:0000256" key="3">
    <source>
        <dbReference type="ARBA" id="ARBA00011643"/>
    </source>
</evidence>
<sequence>MGEGIGMNFSSSMEVAKIATQMAISTREEEEKLKEKYKRLGTLVTAVNIGGNINESTTKILERTIVAAKRSGVIREEHLHEGGVIGATRDALMQVKERASGQNVGGKVGIARRGQHLSVCIFLSVGLLHLDEVVIGIGHRAIPE</sequence>
<evidence type="ECO:0000256" key="5">
    <source>
        <dbReference type="ARBA" id="ARBA00022884"/>
    </source>
</evidence>
<comment type="subunit">
    <text evidence="3">Homohexamer.</text>
</comment>
<comment type="function">
    <text evidence="1">Antiterminator that binds to cis-acting regulatory sequences on the mRNA in the presence of histidine, thereby suppressing transcription termination and activating the hut operon for histidine utilization.</text>
</comment>
<evidence type="ECO:0000256" key="1">
    <source>
        <dbReference type="ARBA" id="ARBA00002945"/>
    </source>
</evidence>
<evidence type="ECO:0000256" key="2">
    <source>
        <dbReference type="ARBA" id="ARBA00009992"/>
    </source>
</evidence>
<evidence type="ECO:0000256" key="7">
    <source>
        <dbReference type="ARBA" id="ARBA00023159"/>
    </source>
</evidence>
<dbReference type="EMBL" id="CYZV01000015">
    <property type="protein sequence ID" value="CUO16070.1"/>
    <property type="molecule type" value="Genomic_DNA"/>
</dbReference>
<dbReference type="CDD" id="cd11640">
    <property type="entry name" value="HutP"/>
    <property type="match status" value="1"/>
</dbReference>
<proteinExistence type="inferred from homology"/>
<accession>A0A174CW61</accession>
<protein>
    <recommendedName>
        <fullName evidence="4">Hut operon positive regulatory protein</fullName>
    </recommendedName>
</protein>
<reference evidence="9 10" key="1">
    <citation type="submission" date="2015-09" db="EMBL/GenBank/DDBJ databases">
        <authorList>
            <consortium name="Pathogen Informatics"/>
        </authorList>
    </citation>
    <scope>NUCLEOTIDE SEQUENCE [LARGE SCALE GENOMIC DNA]</scope>
    <source>
        <strain evidence="9 10">2789STDY5834855</strain>
    </source>
</reference>
<evidence type="ECO:0000256" key="6">
    <source>
        <dbReference type="ARBA" id="ARBA00023015"/>
    </source>
</evidence>
<dbReference type="SUPFAM" id="SSF111064">
    <property type="entry name" value="Hut operon positive regulatory protein HutP"/>
    <property type="match status" value="1"/>
</dbReference>